<evidence type="ECO:0000256" key="1">
    <source>
        <dbReference type="SAM" id="MobiDB-lite"/>
    </source>
</evidence>
<keyword evidence="4" id="KW-1185">Reference proteome</keyword>
<evidence type="ECO:0000313" key="3">
    <source>
        <dbReference type="EMBL" id="TKR59272.1"/>
    </source>
</evidence>
<feature type="signal peptide" evidence="2">
    <location>
        <begin position="1"/>
        <end position="20"/>
    </location>
</feature>
<reference evidence="3 4" key="2">
    <citation type="journal article" date="2019" name="G3 (Bethesda)">
        <title>Hybrid Assembly of the Genome of the Entomopathogenic Nematode Steinernema carpocapsae Identifies the X-Chromosome.</title>
        <authorList>
            <person name="Serra L."/>
            <person name="Macchietto M."/>
            <person name="Macias-Munoz A."/>
            <person name="McGill C.J."/>
            <person name="Rodriguez I.M."/>
            <person name="Rodriguez B."/>
            <person name="Murad R."/>
            <person name="Mortazavi A."/>
        </authorList>
    </citation>
    <scope>NUCLEOTIDE SEQUENCE [LARGE SCALE GENOMIC DNA]</scope>
    <source>
        <strain evidence="3 4">ALL</strain>
    </source>
</reference>
<feature type="region of interest" description="Disordered" evidence="1">
    <location>
        <begin position="174"/>
        <end position="200"/>
    </location>
</feature>
<comment type="caution">
    <text evidence="3">The sequence shown here is derived from an EMBL/GenBank/DDBJ whole genome shotgun (WGS) entry which is preliminary data.</text>
</comment>
<dbReference type="AlphaFoldDB" id="A0A4U5LT83"/>
<reference evidence="3 4" key="1">
    <citation type="journal article" date="2015" name="Genome Biol.">
        <title>Comparative genomics of Steinernema reveals deeply conserved gene regulatory networks.</title>
        <authorList>
            <person name="Dillman A.R."/>
            <person name="Macchietto M."/>
            <person name="Porter C.F."/>
            <person name="Rogers A."/>
            <person name="Williams B."/>
            <person name="Antoshechkin I."/>
            <person name="Lee M.M."/>
            <person name="Goodwin Z."/>
            <person name="Lu X."/>
            <person name="Lewis E.E."/>
            <person name="Goodrich-Blair H."/>
            <person name="Stock S.P."/>
            <person name="Adams B.J."/>
            <person name="Sternberg P.W."/>
            <person name="Mortazavi A."/>
        </authorList>
    </citation>
    <scope>NUCLEOTIDE SEQUENCE [LARGE SCALE GENOMIC DNA]</scope>
    <source>
        <strain evidence="3 4">ALL</strain>
    </source>
</reference>
<gene>
    <name evidence="3" type="ORF">L596_028969</name>
</gene>
<evidence type="ECO:0000313" key="4">
    <source>
        <dbReference type="Proteomes" id="UP000298663"/>
    </source>
</evidence>
<name>A0A4U5LT83_STECR</name>
<feature type="compositionally biased region" description="Basic and acidic residues" evidence="1">
    <location>
        <begin position="175"/>
        <end position="200"/>
    </location>
</feature>
<sequence length="215" mass="23322">MIFRGLPLFLVAFFAFMAHGFPASPPDAESVSLQHLALQPPVKNFPQNQPPTMIPGPPNFAFAEPFKNHFPSPMQNLPKDTPDDWAPIIQTGGGGISGISSFGGFSDSFRPAPISGRTLDLDQFRVNETSGGVLDTMSEYMHAGIDKVQDFFGAVAHVIGKPFEVAGNFISGGSEKSDYSKEEGAGESKENGENENKGVRMDVVDHVNNVKYYRI</sequence>
<evidence type="ECO:0000256" key="2">
    <source>
        <dbReference type="SAM" id="SignalP"/>
    </source>
</evidence>
<organism evidence="3 4">
    <name type="scientific">Steinernema carpocapsae</name>
    <name type="common">Entomopathogenic nematode</name>
    <dbReference type="NCBI Taxonomy" id="34508"/>
    <lineage>
        <taxon>Eukaryota</taxon>
        <taxon>Metazoa</taxon>
        <taxon>Ecdysozoa</taxon>
        <taxon>Nematoda</taxon>
        <taxon>Chromadorea</taxon>
        <taxon>Rhabditida</taxon>
        <taxon>Tylenchina</taxon>
        <taxon>Panagrolaimomorpha</taxon>
        <taxon>Strongyloidoidea</taxon>
        <taxon>Steinernematidae</taxon>
        <taxon>Steinernema</taxon>
    </lineage>
</organism>
<protein>
    <submittedName>
        <fullName evidence="3">Uncharacterized protein</fullName>
    </submittedName>
</protein>
<feature type="chain" id="PRO_5020302243" evidence="2">
    <location>
        <begin position="21"/>
        <end position="215"/>
    </location>
</feature>
<dbReference type="EMBL" id="AZBU02000012">
    <property type="protein sequence ID" value="TKR59272.1"/>
    <property type="molecule type" value="Genomic_DNA"/>
</dbReference>
<keyword evidence="2" id="KW-0732">Signal</keyword>
<proteinExistence type="predicted"/>
<accession>A0A4U5LT83</accession>
<dbReference type="Proteomes" id="UP000298663">
    <property type="component" value="Unassembled WGS sequence"/>
</dbReference>